<dbReference type="Proteomes" id="UP001060215">
    <property type="component" value="Chromosome 7"/>
</dbReference>
<dbReference type="EMBL" id="CM045764">
    <property type="protein sequence ID" value="KAI8008953.1"/>
    <property type="molecule type" value="Genomic_DNA"/>
</dbReference>
<gene>
    <name evidence="1" type="ORF">LOK49_LG07G01324</name>
</gene>
<proteinExistence type="predicted"/>
<evidence type="ECO:0000313" key="2">
    <source>
        <dbReference type="Proteomes" id="UP001060215"/>
    </source>
</evidence>
<keyword evidence="2" id="KW-1185">Reference proteome</keyword>
<evidence type="ECO:0000313" key="1">
    <source>
        <dbReference type="EMBL" id="KAI8008953.1"/>
    </source>
</evidence>
<reference evidence="1 2" key="1">
    <citation type="journal article" date="2022" name="Plant J.">
        <title>Chromosome-level genome of Camellia lanceoleosa provides a valuable resource for understanding genome evolution and self-incompatibility.</title>
        <authorList>
            <person name="Gong W."/>
            <person name="Xiao S."/>
            <person name="Wang L."/>
            <person name="Liao Z."/>
            <person name="Chang Y."/>
            <person name="Mo W."/>
            <person name="Hu G."/>
            <person name="Li W."/>
            <person name="Zhao G."/>
            <person name="Zhu H."/>
            <person name="Hu X."/>
            <person name="Ji K."/>
            <person name="Xiang X."/>
            <person name="Song Q."/>
            <person name="Yuan D."/>
            <person name="Jin S."/>
            <person name="Zhang L."/>
        </authorList>
    </citation>
    <scope>NUCLEOTIDE SEQUENCE [LARGE SCALE GENOMIC DNA]</scope>
    <source>
        <strain evidence="1">SQ_2022a</strain>
    </source>
</reference>
<accession>A0ACC0H7W6</accession>
<protein>
    <submittedName>
        <fullName evidence="1">Ammonium transporter 1 member 2</fullName>
    </submittedName>
</protein>
<sequence length="137" mass="14615">MVGGIARLGSPNRRPKNRPIRPSAGSVALRGHGRFVVLGSFLLRFGGTGSTGSFLTIPKSCRSPRLITGNGAPRRTLTTTLVGAYRLTTLFGKRLLDGHRNVVDVCNGLLGVLPRSPRGVRLVEPYVQSCGFVVTGF</sequence>
<organism evidence="1 2">
    <name type="scientific">Camellia lanceoleosa</name>
    <dbReference type="NCBI Taxonomy" id="1840588"/>
    <lineage>
        <taxon>Eukaryota</taxon>
        <taxon>Viridiplantae</taxon>
        <taxon>Streptophyta</taxon>
        <taxon>Embryophyta</taxon>
        <taxon>Tracheophyta</taxon>
        <taxon>Spermatophyta</taxon>
        <taxon>Magnoliopsida</taxon>
        <taxon>eudicotyledons</taxon>
        <taxon>Gunneridae</taxon>
        <taxon>Pentapetalae</taxon>
        <taxon>asterids</taxon>
        <taxon>Ericales</taxon>
        <taxon>Theaceae</taxon>
        <taxon>Camellia</taxon>
    </lineage>
</organism>
<comment type="caution">
    <text evidence="1">The sequence shown here is derived from an EMBL/GenBank/DDBJ whole genome shotgun (WGS) entry which is preliminary data.</text>
</comment>
<name>A0ACC0H7W6_9ERIC</name>